<comment type="caution">
    <text evidence="1">The sequence shown here is derived from an EMBL/GenBank/DDBJ whole genome shotgun (WGS) entry which is preliminary data.</text>
</comment>
<evidence type="ECO:0000313" key="1">
    <source>
        <dbReference type="EMBL" id="GGM28304.1"/>
    </source>
</evidence>
<sequence length="155" mass="17077">MISDLRESLTRRATYENIDASPCLDNALMDIRKPDVSTDELSIRKIECEGSASVWVDVAGTDNLKSSLLKPLGESAGAGEQVQYARLPNGHEVAWCAWRRIGLESKHWQCQSRDHAAPLTRLVTPRTRGVTAGPILLQAAPKGRPPRRVARACHI</sequence>
<keyword evidence="2" id="KW-1185">Reference proteome</keyword>
<dbReference type="Proteomes" id="UP000608890">
    <property type="component" value="Unassembled WGS sequence"/>
</dbReference>
<reference evidence="1" key="1">
    <citation type="journal article" date="2014" name="Int. J. Syst. Evol. Microbiol.">
        <title>Complete genome sequence of Corynebacterium casei LMG S-19264T (=DSM 44701T), isolated from a smear-ripened cheese.</title>
        <authorList>
            <consortium name="US DOE Joint Genome Institute (JGI-PGF)"/>
            <person name="Walter F."/>
            <person name="Albersmeier A."/>
            <person name="Kalinowski J."/>
            <person name="Ruckert C."/>
        </authorList>
    </citation>
    <scope>NUCLEOTIDE SEQUENCE</scope>
    <source>
        <strain evidence="1">CGMCC 4.7312</strain>
    </source>
</reference>
<name>A0A917TN43_9ACTN</name>
<evidence type="ECO:0000313" key="2">
    <source>
        <dbReference type="Proteomes" id="UP000608890"/>
    </source>
</evidence>
<gene>
    <name evidence="1" type="ORF">GCM10011608_11400</name>
</gene>
<proteinExistence type="predicted"/>
<protein>
    <submittedName>
        <fullName evidence="1">Uncharacterized protein</fullName>
    </submittedName>
</protein>
<dbReference type="EMBL" id="BMNB01000004">
    <property type="protein sequence ID" value="GGM28304.1"/>
    <property type="molecule type" value="Genomic_DNA"/>
</dbReference>
<reference evidence="1" key="2">
    <citation type="submission" date="2020-09" db="EMBL/GenBank/DDBJ databases">
        <authorList>
            <person name="Sun Q."/>
            <person name="Zhou Y."/>
        </authorList>
    </citation>
    <scope>NUCLEOTIDE SEQUENCE</scope>
    <source>
        <strain evidence="1">CGMCC 4.7312</strain>
    </source>
</reference>
<accession>A0A917TN43</accession>
<dbReference type="AlphaFoldDB" id="A0A917TN43"/>
<organism evidence="1 2">
    <name type="scientific">Micromonospora sonchi</name>
    <dbReference type="NCBI Taxonomy" id="1763543"/>
    <lineage>
        <taxon>Bacteria</taxon>
        <taxon>Bacillati</taxon>
        <taxon>Actinomycetota</taxon>
        <taxon>Actinomycetes</taxon>
        <taxon>Micromonosporales</taxon>
        <taxon>Micromonosporaceae</taxon>
        <taxon>Micromonospora</taxon>
    </lineage>
</organism>